<dbReference type="SUPFAM" id="SSF103473">
    <property type="entry name" value="MFS general substrate transporter"/>
    <property type="match status" value="1"/>
</dbReference>
<keyword evidence="1" id="KW-0472">Membrane</keyword>
<dbReference type="eggNOG" id="ENOG5031F1W">
    <property type="taxonomic scope" value="Bacteria"/>
</dbReference>
<organism evidence="2 3">
    <name type="scientific">Nocardia asteroides NBRC 15531</name>
    <dbReference type="NCBI Taxonomy" id="1110697"/>
    <lineage>
        <taxon>Bacteria</taxon>
        <taxon>Bacillati</taxon>
        <taxon>Actinomycetota</taxon>
        <taxon>Actinomycetes</taxon>
        <taxon>Mycobacteriales</taxon>
        <taxon>Nocardiaceae</taxon>
        <taxon>Nocardia</taxon>
    </lineage>
</organism>
<sequence>MLSLGLLTWPLFAVLAITTRSRPLAGAALGYLAVFCLEIWAIGPDHGWAFDLCWLVLMLGGTVHAVTVRRRWFRRAWVVDEPRAAGEPEVVPASTERVEYALVGTAPEPAGEPVQRLLDEIDALVDESLRDGEPAAGHYFGDPDYPDCPNPYCDESWHGLAITERMSQMRAYGEVDLDYDYHVDDSPVLCPGSTFDGGWEPVQAEAIAAWWDAERPVAPISAPPPDPQPDPLAEARERAGRLWAAVARPAVLIVVSSWLLTLASMFLTAAHWRWPAVGVGVVAPMWLGWLYGRRDHLFPAGYLRARLRARPAALVAVFGMVCAGWLPLHWARNPPVEAATGYRVLLVACALACVGHAVVQIARVRPVAGESPDEAAELDAMEHGESLFLRGFGWMLFGLPVTLLFGWILGYWAYQPRAMWVAVALLTILILTFFAEALTVKIWTGARDDGDLPMITFFTVAVTALLIWSVLRIESAAFAP</sequence>
<accession>U5EM04</accession>
<feature type="transmembrane region" description="Helical" evidence="1">
    <location>
        <begin position="391"/>
        <end position="414"/>
    </location>
</feature>
<dbReference type="STRING" id="1824.SAMN05444423_102507"/>
<keyword evidence="1" id="KW-0812">Transmembrane</keyword>
<feature type="transmembrane region" description="Helical" evidence="1">
    <location>
        <begin position="47"/>
        <end position="66"/>
    </location>
</feature>
<name>U5EM04_NOCAS</name>
<feature type="transmembrane region" description="Helical" evidence="1">
    <location>
        <begin position="420"/>
        <end position="440"/>
    </location>
</feature>
<evidence type="ECO:0000256" key="1">
    <source>
        <dbReference type="SAM" id="Phobius"/>
    </source>
</evidence>
<proteinExistence type="predicted"/>
<gene>
    <name evidence="2" type="ORF">NCAST_32_06010</name>
</gene>
<dbReference type="EMBL" id="BAFO02000032">
    <property type="protein sequence ID" value="GAD86114.1"/>
    <property type="molecule type" value="Genomic_DNA"/>
</dbReference>
<feature type="transmembrane region" description="Helical" evidence="1">
    <location>
        <begin position="246"/>
        <end position="266"/>
    </location>
</feature>
<dbReference type="InterPro" id="IPR036259">
    <property type="entry name" value="MFS_trans_sf"/>
</dbReference>
<feature type="transmembrane region" description="Helical" evidence="1">
    <location>
        <begin position="312"/>
        <end position="330"/>
    </location>
</feature>
<keyword evidence="1" id="KW-1133">Transmembrane helix</keyword>
<evidence type="ECO:0000313" key="2">
    <source>
        <dbReference type="EMBL" id="GAD86114.1"/>
    </source>
</evidence>
<dbReference type="AlphaFoldDB" id="U5EM04"/>
<evidence type="ECO:0000313" key="3">
    <source>
        <dbReference type="Proteomes" id="UP000017048"/>
    </source>
</evidence>
<keyword evidence="3" id="KW-1185">Reference proteome</keyword>
<reference evidence="2 3" key="1">
    <citation type="journal article" date="2014" name="BMC Genomics">
        <title>Genome based analysis of type-I polyketide synthase and nonribosomal peptide synthetase gene clusters in seven strains of five representative Nocardia species.</title>
        <authorList>
            <person name="Komaki H."/>
            <person name="Ichikawa N."/>
            <person name="Hosoyama A."/>
            <person name="Takahashi-Nakaguchi A."/>
            <person name="Matsuzawa T."/>
            <person name="Suzuki K."/>
            <person name="Fujita N."/>
            <person name="Gonoi T."/>
        </authorList>
    </citation>
    <scope>NUCLEOTIDE SEQUENCE [LARGE SCALE GENOMIC DNA]</scope>
    <source>
        <strain evidence="2 3">NBRC 15531</strain>
    </source>
</reference>
<protein>
    <submittedName>
        <fullName evidence="2">Uncharacterized protein</fullName>
    </submittedName>
</protein>
<feature type="transmembrane region" description="Helical" evidence="1">
    <location>
        <begin position="272"/>
        <end position="291"/>
    </location>
</feature>
<feature type="transmembrane region" description="Helical" evidence="1">
    <location>
        <begin position="452"/>
        <end position="471"/>
    </location>
</feature>
<dbReference type="Proteomes" id="UP000017048">
    <property type="component" value="Unassembled WGS sequence"/>
</dbReference>
<comment type="caution">
    <text evidence="2">The sequence shown here is derived from an EMBL/GenBank/DDBJ whole genome shotgun (WGS) entry which is preliminary data.</text>
</comment>